<feature type="chain" id="PRO_5045807429" evidence="1">
    <location>
        <begin position="21"/>
        <end position="454"/>
    </location>
</feature>
<accession>A0ABV2H0P3</accession>
<reference evidence="3 4" key="1">
    <citation type="submission" date="2024-06" db="EMBL/GenBank/DDBJ databases">
        <title>Genomic Encyclopedia of Type Strains, Phase IV (KMG-IV): sequencing the most valuable type-strain genomes for metagenomic binning, comparative biology and taxonomic classification.</title>
        <authorList>
            <person name="Goeker M."/>
        </authorList>
    </citation>
    <scope>NUCLEOTIDE SEQUENCE [LARGE SCALE GENOMIC DNA]</scope>
    <source>
        <strain evidence="3 4">DSM 105042</strain>
    </source>
</reference>
<evidence type="ECO:0000256" key="1">
    <source>
        <dbReference type="SAM" id="SignalP"/>
    </source>
</evidence>
<evidence type="ECO:0000313" key="3">
    <source>
        <dbReference type="EMBL" id="MET3584098.1"/>
    </source>
</evidence>
<dbReference type="Gene3D" id="2.160.20.10">
    <property type="entry name" value="Single-stranded right-handed beta-helix, Pectin lyase-like"/>
    <property type="match status" value="1"/>
</dbReference>
<dbReference type="NCBIfam" id="TIGR03808">
    <property type="entry name" value="RR_plus_rpt_1"/>
    <property type="match status" value="1"/>
</dbReference>
<name>A0ABV2H0P3_9HYPH</name>
<keyword evidence="1" id="KW-0732">Signal</keyword>
<dbReference type="InterPro" id="IPR039448">
    <property type="entry name" value="Beta_helix"/>
</dbReference>
<dbReference type="Pfam" id="PF13229">
    <property type="entry name" value="Beta_helix"/>
    <property type="match status" value="1"/>
</dbReference>
<dbReference type="RefSeq" id="WP_247242135.1">
    <property type="nucleotide sequence ID" value="NZ_JALJRA010000001.1"/>
</dbReference>
<dbReference type="InterPro" id="IPR006626">
    <property type="entry name" value="PbH1"/>
</dbReference>
<dbReference type="InterPro" id="IPR022388">
    <property type="entry name" value="CHP03808"/>
</dbReference>
<dbReference type="PANTHER" id="PTHR36453:SF1">
    <property type="entry name" value="RIGHT HANDED BETA HELIX DOMAIN-CONTAINING PROTEIN"/>
    <property type="match status" value="1"/>
</dbReference>
<organism evidence="3 4">
    <name type="scientific">Pseudorhizobium tarimense</name>
    <dbReference type="NCBI Taxonomy" id="1079109"/>
    <lineage>
        <taxon>Bacteria</taxon>
        <taxon>Pseudomonadati</taxon>
        <taxon>Pseudomonadota</taxon>
        <taxon>Alphaproteobacteria</taxon>
        <taxon>Hyphomicrobiales</taxon>
        <taxon>Rhizobiaceae</taxon>
        <taxon>Rhizobium/Agrobacterium group</taxon>
        <taxon>Pseudorhizobium</taxon>
    </lineage>
</organism>
<dbReference type="Proteomes" id="UP001549031">
    <property type="component" value="Unassembled WGS sequence"/>
</dbReference>
<dbReference type="SMART" id="SM00710">
    <property type="entry name" value="PbH1"/>
    <property type="match status" value="9"/>
</dbReference>
<sequence length="454" mass="47098">MITRRNTLAMLALAAGSSFAGRRASANPALSLTDLRGSLDAGAAGLSPGREDQTGKLLALIREAVRTNQWVFLPAGRYEVGRLSLPDKTRLVGIAGATEIAFAGGGSFLGSEGAGRIELSNITFDGAGLPLSENAPAMLHLRDVDELSINNCVVTGCRKTGLQLERCGGTVRDCQISGIGEYGIYALDSRGLSVRENRLADCGNGGILIHRSEVGEDGSIVSGNRITRTGATYGGTGQFGNAINLYRAGGVIVSSNHISDSAFTAIRANASSNIQISDNQCLRSGETAIYSEFGFEGAMVTSNLIDGAANGINIANFNEGGRLAIVSNNIVRNISLTGPYEHDSVGFGIGIGVEADTVVSGNLLENVPRFGMLLGWGPYLRNVAATGNIVRSARIGCAVSVVEEAGSALISDNIFEGCGDGAIRGFRWHETATAELAAGGATFEHLTIGGNRIG</sequence>
<dbReference type="InterPro" id="IPR011050">
    <property type="entry name" value="Pectin_lyase_fold/virulence"/>
</dbReference>
<gene>
    <name evidence="3" type="ORF">ABID21_000190</name>
</gene>
<evidence type="ECO:0000313" key="4">
    <source>
        <dbReference type="Proteomes" id="UP001549031"/>
    </source>
</evidence>
<protein>
    <submittedName>
        <fullName evidence="3">Secreted repeat protein (TIGR03808 family)</fullName>
    </submittedName>
</protein>
<dbReference type="InterPro" id="IPR012334">
    <property type="entry name" value="Pectin_lyas_fold"/>
</dbReference>
<comment type="caution">
    <text evidence="3">The sequence shown here is derived from an EMBL/GenBank/DDBJ whole genome shotgun (WGS) entry which is preliminary data.</text>
</comment>
<feature type="signal peptide" evidence="1">
    <location>
        <begin position="1"/>
        <end position="20"/>
    </location>
</feature>
<keyword evidence="4" id="KW-1185">Reference proteome</keyword>
<dbReference type="PANTHER" id="PTHR36453">
    <property type="entry name" value="SECRETED PROTEIN-RELATED"/>
    <property type="match status" value="1"/>
</dbReference>
<dbReference type="SUPFAM" id="SSF51126">
    <property type="entry name" value="Pectin lyase-like"/>
    <property type="match status" value="1"/>
</dbReference>
<proteinExistence type="predicted"/>
<feature type="domain" description="Right handed beta helix" evidence="2">
    <location>
        <begin position="161"/>
        <end position="322"/>
    </location>
</feature>
<dbReference type="EMBL" id="JBEPLJ010000001">
    <property type="protein sequence ID" value="MET3584098.1"/>
    <property type="molecule type" value="Genomic_DNA"/>
</dbReference>
<evidence type="ECO:0000259" key="2">
    <source>
        <dbReference type="Pfam" id="PF13229"/>
    </source>
</evidence>